<dbReference type="Proteomes" id="UP000294588">
    <property type="component" value="Unassembled WGS sequence"/>
</dbReference>
<evidence type="ECO:0000313" key="2">
    <source>
        <dbReference type="Proteomes" id="UP000294588"/>
    </source>
</evidence>
<gene>
    <name evidence="1" type="primary">purE</name>
    <name evidence="1" type="ORF">E0946_03195</name>
</gene>
<reference evidence="1" key="1">
    <citation type="submission" date="2019-03" db="EMBL/GenBank/DDBJ databases">
        <title>Candidatus Syntrophosphaera thermopropionivorans: a novel player in syntrophic propionate oxidation during anaerobic digestion.</title>
        <authorList>
            <person name="Dyksma S."/>
        </authorList>
    </citation>
    <scope>NUCLEOTIDE SEQUENCE</scope>
    <source>
        <strain evidence="1">W5</strain>
    </source>
</reference>
<organism evidence="1 2">
    <name type="scientific">Candidatus Syntrophosphaera thermopropionivorans</name>
    <dbReference type="NCBI Taxonomy" id="2593015"/>
    <lineage>
        <taxon>Bacteria</taxon>
        <taxon>Pseudomonadati</taxon>
        <taxon>Candidatus Cloacimonadota</taxon>
        <taxon>Candidatus Cloacimonadia</taxon>
        <taxon>Candidatus Cloacimonadales</taxon>
        <taxon>Candidatus Cloacimonadaceae</taxon>
        <taxon>Candidatus Syntrophosphaera</taxon>
    </lineage>
</organism>
<keyword evidence="2" id="KW-1185">Reference proteome</keyword>
<comment type="caution">
    <text evidence="1">The sequence shown here is derived from an EMBL/GenBank/DDBJ whole genome shotgun (WGS) entry which is preliminary data.</text>
</comment>
<evidence type="ECO:0000313" key="1">
    <source>
        <dbReference type="EMBL" id="TDF73379.1"/>
    </source>
</evidence>
<name>A0AC61QJL5_9BACT</name>
<proteinExistence type="predicted"/>
<sequence length="150" mass="15817">MPQIRIILGSKSDVEQCEAMQQILKDFGVDYDFHISSAHRNPEKTAQLAKNAEAEGVQVIIAAAGMAAHLPGVIASHTILPVIGVPLVSGNLGGIDALLSIVQMPTGVPVATVAIGGVKNAALLAIQILALNNPELKEKLRIYRNQLALQ</sequence>
<protein>
    <submittedName>
        <fullName evidence="1">5-(Carboxyamino)imidazole ribonucleotide mutase</fullName>
        <ecNumber evidence="1">4.1.1.21</ecNumber>
        <ecNumber evidence="1">5.4.99.18</ecNumber>
    </submittedName>
</protein>
<dbReference type="EMBL" id="SMOG01000006">
    <property type="protein sequence ID" value="TDF73379.1"/>
    <property type="molecule type" value="Genomic_DNA"/>
</dbReference>
<keyword evidence="1" id="KW-0456">Lyase</keyword>
<dbReference type="EC" id="5.4.99.18" evidence="1"/>
<dbReference type="EC" id="4.1.1.21" evidence="1"/>
<keyword evidence="1" id="KW-0413">Isomerase</keyword>
<accession>A0AC61QJL5</accession>